<comment type="caution">
    <text evidence="9">The sequence shown here is derived from an EMBL/GenBank/DDBJ whole genome shotgun (WGS) entry which is preliminary data.</text>
</comment>
<feature type="transmembrane region" description="Helical" evidence="8">
    <location>
        <begin position="229"/>
        <end position="247"/>
    </location>
</feature>
<dbReference type="PANTHER" id="PTHR30269">
    <property type="entry name" value="TRANSMEMBRANE PROTEIN YFCA"/>
    <property type="match status" value="1"/>
</dbReference>
<gene>
    <name evidence="9" type="ORF">EOD42_03390</name>
</gene>
<proteinExistence type="inferred from homology"/>
<evidence type="ECO:0000256" key="5">
    <source>
        <dbReference type="ARBA" id="ARBA00022692"/>
    </source>
</evidence>
<keyword evidence="5 8" id="KW-0812">Transmembrane</keyword>
<organism evidence="9 10">
    <name type="scientific">Rhodovarius crocodyli</name>
    <dbReference type="NCBI Taxonomy" id="1979269"/>
    <lineage>
        <taxon>Bacteria</taxon>
        <taxon>Pseudomonadati</taxon>
        <taxon>Pseudomonadota</taxon>
        <taxon>Alphaproteobacteria</taxon>
        <taxon>Acetobacterales</taxon>
        <taxon>Roseomonadaceae</taxon>
        <taxon>Rhodovarius</taxon>
    </lineage>
</organism>
<dbReference type="InterPro" id="IPR052017">
    <property type="entry name" value="TSUP"/>
</dbReference>
<feature type="transmembrane region" description="Helical" evidence="8">
    <location>
        <begin position="198"/>
        <end position="217"/>
    </location>
</feature>
<evidence type="ECO:0000256" key="8">
    <source>
        <dbReference type="RuleBase" id="RU363041"/>
    </source>
</evidence>
<dbReference type="OrthoDB" id="7028171at2"/>
<dbReference type="InterPro" id="IPR002781">
    <property type="entry name" value="TM_pro_TauE-like"/>
</dbReference>
<accession>A0A437MPV3</accession>
<sequence>MILITDPLFYALAIPAVLLTAIGKGGFAGSAGGLAVPAMAVVLPVPQAAAISLVLLCAMDLSGLKAWWGLWDKREMRVIIPGGIVGVGLGALLLGSLSPQMVAGLLGVITLGFVAYRLWSTRRGLPPAAPHSVVKGAICSAASGITSTLAHAGAPPLQIYMLPRRLPRATFAATNVVFFGVINYVKLVPYGMLGLFDWTNLLTSLVLLPLCPIGVHLGIWMQKRIPEALFYRIVVWALLASGLKLVWDGFIA</sequence>
<evidence type="ECO:0000313" key="10">
    <source>
        <dbReference type="Proteomes" id="UP000282957"/>
    </source>
</evidence>
<dbReference type="AlphaFoldDB" id="A0A437MPV3"/>
<name>A0A437MPV3_9PROT</name>
<keyword evidence="3" id="KW-0813">Transport</keyword>
<evidence type="ECO:0000256" key="3">
    <source>
        <dbReference type="ARBA" id="ARBA00022448"/>
    </source>
</evidence>
<evidence type="ECO:0000256" key="4">
    <source>
        <dbReference type="ARBA" id="ARBA00022475"/>
    </source>
</evidence>
<comment type="similarity">
    <text evidence="2 8">Belongs to the 4-toluene sulfonate uptake permease (TSUP) (TC 2.A.102) family.</text>
</comment>
<evidence type="ECO:0000256" key="1">
    <source>
        <dbReference type="ARBA" id="ARBA00004651"/>
    </source>
</evidence>
<feature type="transmembrane region" description="Helical" evidence="8">
    <location>
        <begin position="50"/>
        <end position="71"/>
    </location>
</feature>
<feature type="transmembrane region" description="Helical" evidence="8">
    <location>
        <begin position="169"/>
        <end position="186"/>
    </location>
</feature>
<dbReference type="GO" id="GO:0005886">
    <property type="term" value="C:plasma membrane"/>
    <property type="evidence" value="ECO:0007669"/>
    <property type="project" value="UniProtKB-SubCell"/>
</dbReference>
<keyword evidence="10" id="KW-1185">Reference proteome</keyword>
<dbReference type="PANTHER" id="PTHR30269:SF37">
    <property type="entry name" value="MEMBRANE TRANSPORTER PROTEIN"/>
    <property type="match status" value="1"/>
</dbReference>
<feature type="transmembrane region" description="Helical" evidence="8">
    <location>
        <begin position="78"/>
        <end position="95"/>
    </location>
</feature>
<evidence type="ECO:0000256" key="7">
    <source>
        <dbReference type="ARBA" id="ARBA00023136"/>
    </source>
</evidence>
<feature type="transmembrane region" description="Helical" evidence="8">
    <location>
        <begin position="101"/>
        <end position="119"/>
    </location>
</feature>
<reference evidence="9 10" key="1">
    <citation type="submission" date="2019-01" db="EMBL/GenBank/DDBJ databases">
        <authorList>
            <person name="Chen W.-M."/>
        </authorList>
    </citation>
    <scope>NUCLEOTIDE SEQUENCE [LARGE SCALE GENOMIC DNA]</scope>
    <source>
        <strain evidence="9 10">CCP-6</strain>
    </source>
</reference>
<keyword evidence="4 8" id="KW-1003">Cell membrane</keyword>
<dbReference type="EMBL" id="SACL01000001">
    <property type="protein sequence ID" value="RVT99668.1"/>
    <property type="molecule type" value="Genomic_DNA"/>
</dbReference>
<evidence type="ECO:0000256" key="2">
    <source>
        <dbReference type="ARBA" id="ARBA00009142"/>
    </source>
</evidence>
<keyword evidence="6 8" id="KW-1133">Transmembrane helix</keyword>
<evidence type="ECO:0000313" key="9">
    <source>
        <dbReference type="EMBL" id="RVT99668.1"/>
    </source>
</evidence>
<dbReference type="Pfam" id="PF01925">
    <property type="entry name" value="TauE"/>
    <property type="match status" value="1"/>
</dbReference>
<dbReference type="Proteomes" id="UP000282957">
    <property type="component" value="Unassembled WGS sequence"/>
</dbReference>
<comment type="subcellular location">
    <subcellularLocation>
        <location evidence="1 8">Cell membrane</location>
        <topology evidence="1 8">Multi-pass membrane protein</topology>
    </subcellularLocation>
</comment>
<protein>
    <recommendedName>
        <fullName evidence="8">Probable membrane transporter protein</fullName>
    </recommendedName>
</protein>
<evidence type="ECO:0000256" key="6">
    <source>
        <dbReference type="ARBA" id="ARBA00022989"/>
    </source>
</evidence>
<keyword evidence="7 8" id="KW-0472">Membrane</keyword>